<accession>A0A6C1TW89</accession>
<dbReference type="AlphaFoldDB" id="A0A6C1TW89"/>
<feature type="transmembrane region" description="Helical" evidence="1">
    <location>
        <begin position="6"/>
        <end position="28"/>
    </location>
</feature>
<dbReference type="Proteomes" id="UP000336646">
    <property type="component" value="Unassembled WGS sequence"/>
</dbReference>
<keyword evidence="1" id="KW-0812">Transmembrane</keyword>
<sequence>MVWVGNVVLLAALSWLPSALIFGALWFLGSRIDAAPSRPWLPATAGLAGGFCLGLLILGPLAQHPLLIALVIVGVVIAVLLAATRVAYRALVAGGAAVVVGAHVAVFARAVGSETQDVFRAMPILDLWVILGVPLVLAAAPRDMSLFRLPLIPPPNSLCFHAHQAGHVECRGLHAHQAGHVERRGLR</sequence>
<evidence type="ECO:0000313" key="3">
    <source>
        <dbReference type="Proteomes" id="UP000336646"/>
    </source>
</evidence>
<keyword evidence="1" id="KW-1133">Transmembrane helix</keyword>
<feature type="transmembrane region" description="Helical" evidence="1">
    <location>
        <begin position="90"/>
        <end position="112"/>
    </location>
</feature>
<evidence type="ECO:0000313" key="2">
    <source>
        <dbReference type="EMBL" id="TVS25764.1"/>
    </source>
</evidence>
<evidence type="ECO:0000256" key="1">
    <source>
        <dbReference type="SAM" id="Phobius"/>
    </source>
</evidence>
<organism evidence="2 3">
    <name type="scientific">Corynebacterium sanguinis</name>
    <dbReference type="NCBI Taxonomy" id="2594913"/>
    <lineage>
        <taxon>Bacteria</taxon>
        <taxon>Bacillati</taxon>
        <taxon>Actinomycetota</taxon>
        <taxon>Actinomycetes</taxon>
        <taxon>Mycobacteriales</taxon>
        <taxon>Corynebacteriaceae</taxon>
        <taxon>Corynebacterium</taxon>
    </lineage>
</organism>
<gene>
    <name evidence="2" type="ORF">EKI59_11385</name>
</gene>
<feature type="transmembrane region" description="Helical" evidence="1">
    <location>
        <begin position="118"/>
        <end position="140"/>
    </location>
</feature>
<dbReference type="EMBL" id="RXIR01000038">
    <property type="protein sequence ID" value="TVS25764.1"/>
    <property type="molecule type" value="Genomic_DNA"/>
</dbReference>
<feature type="transmembrane region" description="Helical" evidence="1">
    <location>
        <begin position="40"/>
        <end position="59"/>
    </location>
</feature>
<proteinExistence type="predicted"/>
<protein>
    <submittedName>
        <fullName evidence="2">Uncharacterized protein</fullName>
    </submittedName>
</protein>
<reference evidence="2 3" key="1">
    <citation type="submission" date="2018-12" db="EMBL/GenBank/DDBJ databases">
        <title>Corynebacterium sanguinis sp. nov., a clinically-associated and environmental corynebacterium.</title>
        <authorList>
            <person name="Gonzales-Siles L."/>
            <person name="Jaen-Luchoro D."/>
            <person name="Cardew S."/>
            <person name="Inganas E."/>
            <person name="Ohlen M."/>
            <person name="Jensie-Markopolous S."/>
            <person name="Pinyeiro-Iglesias B."/>
            <person name="Molin K."/>
            <person name="Skovbjerg S."/>
            <person name="Svensson-Stadler L."/>
            <person name="Funke G."/>
            <person name="Moore E.R.B."/>
        </authorList>
    </citation>
    <scope>NUCLEOTIDE SEQUENCE [LARGE SCALE GENOMIC DNA]</scope>
    <source>
        <strain evidence="2 3">58734</strain>
    </source>
</reference>
<dbReference type="RefSeq" id="WP_144773847.1">
    <property type="nucleotide sequence ID" value="NZ_JALXKV010000001.1"/>
</dbReference>
<feature type="transmembrane region" description="Helical" evidence="1">
    <location>
        <begin position="65"/>
        <end position="83"/>
    </location>
</feature>
<name>A0A6C1TW89_9CORY</name>
<comment type="caution">
    <text evidence="2">The sequence shown here is derived from an EMBL/GenBank/DDBJ whole genome shotgun (WGS) entry which is preliminary data.</text>
</comment>
<keyword evidence="1" id="KW-0472">Membrane</keyword>